<name>A0ABU3SAW0_9HYPH</name>
<reference evidence="7 8" key="1">
    <citation type="submission" date="2023-09" db="EMBL/GenBank/DDBJ databases">
        <title>Whole genome shotgun sequencing (WGS) of Bosea sp. ZW T0_25, isolated from stored onions (Allium cepa).</title>
        <authorList>
            <person name="Stoll D.A."/>
            <person name="Huch M."/>
        </authorList>
    </citation>
    <scope>NUCLEOTIDE SEQUENCE [LARGE SCALE GENOMIC DNA]</scope>
    <source>
        <strain evidence="7 8">ZW T0_25</strain>
    </source>
</reference>
<keyword evidence="3 6" id="KW-0812">Transmembrane</keyword>
<dbReference type="CDD" id="cd13963">
    <property type="entry name" value="PT_UbiA_2"/>
    <property type="match status" value="1"/>
</dbReference>
<evidence type="ECO:0000313" key="7">
    <source>
        <dbReference type="EMBL" id="MDU0341532.1"/>
    </source>
</evidence>
<feature type="transmembrane region" description="Helical" evidence="6">
    <location>
        <begin position="201"/>
        <end position="219"/>
    </location>
</feature>
<dbReference type="Proteomes" id="UP001254257">
    <property type="component" value="Unassembled WGS sequence"/>
</dbReference>
<evidence type="ECO:0000256" key="4">
    <source>
        <dbReference type="ARBA" id="ARBA00022989"/>
    </source>
</evidence>
<feature type="transmembrane region" description="Helical" evidence="6">
    <location>
        <begin position="250"/>
        <end position="268"/>
    </location>
</feature>
<feature type="transmembrane region" description="Helical" evidence="6">
    <location>
        <begin position="224"/>
        <end position="244"/>
    </location>
</feature>
<dbReference type="PANTHER" id="PTHR11048:SF5">
    <property type="entry name" value="DECAPRENYL-PHOSPHATE PHOSPHORIBOSYLTRANSFERASE"/>
    <property type="match status" value="1"/>
</dbReference>
<feature type="transmembrane region" description="Helical" evidence="6">
    <location>
        <begin position="369"/>
        <end position="386"/>
    </location>
</feature>
<keyword evidence="4 6" id="KW-1133">Transmembrane helix</keyword>
<evidence type="ECO:0000256" key="2">
    <source>
        <dbReference type="ARBA" id="ARBA00022475"/>
    </source>
</evidence>
<evidence type="ECO:0000256" key="6">
    <source>
        <dbReference type="SAM" id="Phobius"/>
    </source>
</evidence>
<accession>A0ABU3SAW0</accession>
<dbReference type="InterPro" id="IPR000537">
    <property type="entry name" value="UbiA_prenyltransferase"/>
</dbReference>
<feature type="transmembrane region" description="Helical" evidence="6">
    <location>
        <begin position="297"/>
        <end position="316"/>
    </location>
</feature>
<comment type="caution">
    <text evidence="7">The sequence shown here is derived from an EMBL/GenBank/DDBJ whole genome shotgun (WGS) entry which is preliminary data.</text>
</comment>
<keyword evidence="2" id="KW-1003">Cell membrane</keyword>
<sequence>MRCCGWANCAGRSRRPASCGSNPGAEPPARHFAQTVKHDGQSLAADGWSLRGIRILPPSMHANGGVISVGTDAVGPSEARNAAKTTGKDRAMAIPAIIRAMRPHHWLKNGLVFVPILLNHDVFDPHAFAYGAIAFLSFSLLASSIYLLNDIVDVEADRRHPTKCKRPLAAGEITKAQAYAMVPGLMIVAFGLAWFLPRPDLYLAALGAYLVLALAYLFFLKRKLLVDVLGLAALHTLRILAGNAAADIPLSSWLLAFSMFLFLSLALVKRYAELRITQDQSGLKKAGRGYHAEDIEALSQLGMASGCTCALIMALYVDSAAVKELYRYPQLIWLVCPIVLYQMARIWFLARRGQMPDDPLVFMIRDWRSQLMGAVVVVIMVSASVLP</sequence>
<keyword evidence="8" id="KW-1185">Reference proteome</keyword>
<organism evidence="7 8">
    <name type="scientific">Bosea rubneri</name>
    <dbReference type="NCBI Taxonomy" id="3075434"/>
    <lineage>
        <taxon>Bacteria</taxon>
        <taxon>Pseudomonadati</taxon>
        <taxon>Pseudomonadota</taxon>
        <taxon>Alphaproteobacteria</taxon>
        <taxon>Hyphomicrobiales</taxon>
        <taxon>Boseaceae</taxon>
        <taxon>Bosea</taxon>
    </lineage>
</organism>
<dbReference type="EMBL" id="JAWDID010000025">
    <property type="protein sequence ID" value="MDU0341532.1"/>
    <property type="molecule type" value="Genomic_DNA"/>
</dbReference>
<gene>
    <name evidence="7" type="ORF">RKE40_16665</name>
</gene>
<dbReference type="InterPro" id="IPR044878">
    <property type="entry name" value="UbiA_sf"/>
</dbReference>
<comment type="subcellular location">
    <subcellularLocation>
        <location evidence="1">Membrane</location>
        <topology evidence="1">Multi-pass membrane protein</topology>
    </subcellularLocation>
</comment>
<protein>
    <submittedName>
        <fullName evidence="7">UbiA family prenyltransferase</fullName>
    </submittedName>
</protein>
<proteinExistence type="predicted"/>
<dbReference type="PANTHER" id="PTHR11048">
    <property type="entry name" value="PRENYLTRANSFERASES"/>
    <property type="match status" value="1"/>
</dbReference>
<dbReference type="Gene3D" id="1.10.357.140">
    <property type="entry name" value="UbiA prenyltransferase"/>
    <property type="match status" value="1"/>
</dbReference>
<evidence type="ECO:0000256" key="5">
    <source>
        <dbReference type="ARBA" id="ARBA00023136"/>
    </source>
</evidence>
<dbReference type="RefSeq" id="WP_316019352.1">
    <property type="nucleotide sequence ID" value="NZ_JAWDID010000025.1"/>
</dbReference>
<feature type="transmembrane region" description="Helical" evidence="6">
    <location>
        <begin position="176"/>
        <end position="195"/>
    </location>
</feature>
<evidence type="ECO:0000313" key="8">
    <source>
        <dbReference type="Proteomes" id="UP001254257"/>
    </source>
</evidence>
<evidence type="ECO:0000256" key="3">
    <source>
        <dbReference type="ARBA" id="ARBA00022692"/>
    </source>
</evidence>
<feature type="transmembrane region" description="Helical" evidence="6">
    <location>
        <begin position="328"/>
        <end position="348"/>
    </location>
</feature>
<evidence type="ECO:0000256" key="1">
    <source>
        <dbReference type="ARBA" id="ARBA00004141"/>
    </source>
</evidence>
<dbReference type="Pfam" id="PF01040">
    <property type="entry name" value="UbiA"/>
    <property type="match status" value="1"/>
</dbReference>
<dbReference type="InterPro" id="IPR039653">
    <property type="entry name" value="Prenyltransferase"/>
</dbReference>
<keyword evidence="5 6" id="KW-0472">Membrane</keyword>
<dbReference type="NCBIfam" id="NF006088">
    <property type="entry name" value="PRK08238.1"/>
    <property type="match status" value="1"/>
</dbReference>
<feature type="transmembrane region" description="Helical" evidence="6">
    <location>
        <begin position="127"/>
        <end position="149"/>
    </location>
</feature>